<dbReference type="GO" id="GO:0005634">
    <property type="term" value="C:nucleus"/>
    <property type="evidence" value="ECO:0007669"/>
    <property type="project" value="TreeGrafter"/>
</dbReference>
<dbReference type="InterPro" id="IPR036291">
    <property type="entry name" value="NAD(P)-bd_dom_sf"/>
</dbReference>
<feature type="domain" description="NmrA-like" evidence="4">
    <location>
        <begin position="5"/>
        <end position="266"/>
    </location>
</feature>
<evidence type="ECO:0000259" key="4">
    <source>
        <dbReference type="Pfam" id="PF05368"/>
    </source>
</evidence>
<keyword evidence="3" id="KW-0560">Oxidoreductase</keyword>
<evidence type="ECO:0000313" key="5">
    <source>
        <dbReference type="EMBL" id="KAJ5480654.1"/>
    </source>
</evidence>
<dbReference type="Gene3D" id="3.90.25.10">
    <property type="entry name" value="UDP-galactose 4-epimerase, domain 1"/>
    <property type="match status" value="1"/>
</dbReference>
<dbReference type="Pfam" id="PF05368">
    <property type="entry name" value="NmrA"/>
    <property type="match status" value="1"/>
</dbReference>
<reference evidence="5" key="1">
    <citation type="submission" date="2022-12" db="EMBL/GenBank/DDBJ databases">
        <authorList>
            <person name="Petersen C."/>
        </authorList>
    </citation>
    <scope>NUCLEOTIDE SEQUENCE</scope>
    <source>
        <strain evidence="5">IBT 17660</strain>
    </source>
</reference>
<dbReference type="EMBL" id="JAPWDO010000003">
    <property type="protein sequence ID" value="KAJ5480654.1"/>
    <property type="molecule type" value="Genomic_DNA"/>
</dbReference>
<comment type="similarity">
    <text evidence="1">Belongs to the NmrA-type oxidoreductase family.</text>
</comment>
<organism evidence="5 6">
    <name type="scientific">Penicillium desertorum</name>
    <dbReference type="NCBI Taxonomy" id="1303715"/>
    <lineage>
        <taxon>Eukaryota</taxon>
        <taxon>Fungi</taxon>
        <taxon>Dikarya</taxon>
        <taxon>Ascomycota</taxon>
        <taxon>Pezizomycotina</taxon>
        <taxon>Eurotiomycetes</taxon>
        <taxon>Eurotiomycetidae</taxon>
        <taxon>Eurotiales</taxon>
        <taxon>Aspergillaceae</taxon>
        <taxon>Penicillium</taxon>
    </lineage>
</organism>
<name>A0A9W9X1C4_9EURO</name>
<keyword evidence="2" id="KW-0521">NADP</keyword>
<proteinExistence type="inferred from homology"/>
<dbReference type="PANTHER" id="PTHR42748">
    <property type="entry name" value="NITROGEN METABOLITE REPRESSION PROTEIN NMRA FAMILY MEMBER"/>
    <property type="match status" value="1"/>
</dbReference>
<dbReference type="OrthoDB" id="300709at2759"/>
<gene>
    <name evidence="5" type="ORF">N7530_006163</name>
</gene>
<sequence length="338" mass="37540">MAIQQKTVTVFGGTGNQGNAVVQSLLAHKNKEFHVRVITRNPTGPKAQEMASMGAEVYQADGWNNEQITAAFNGSWGAFINVNSDDSGERERLDSPNSYDLSISILDAAQTAGVAHVVYSSGANVNRATNGRIHIPGFDCKSYAAEYAQRRRYFTTFTPLLPGSFMECWMDESFCKTWGGFPWFPQNGNDKEDVILAAPPYGGDGRMPWVSLQDDFGDIVHGIFLDPAHYHRPVQAISELIRYEDLAKAFTKATGKAVQYHPLSSWKDITQDGSHLRDECQLMFFYMQFCGGRWFAEHASDDKDAKICKAAAMGAKGVDGRDLACFEDWFRRAATQQA</sequence>
<evidence type="ECO:0000256" key="2">
    <source>
        <dbReference type="ARBA" id="ARBA00022857"/>
    </source>
</evidence>
<evidence type="ECO:0000256" key="3">
    <source>
        <dbReference type="ARBA" id="ARBA00023002"/>
    </source>
</evidence>
<dbReference type="AlphaFoldDB" id="A0A9W9X1C4"/>
<evidence type="ECO:0000313" key="6">
    <source>
        <dbReference type="Proteomes" id="UP001147760"/>
    </source>
</evidence>
<dbReference type="InterPro" id="IPR051164">
    <property type="entry name" value="NmrA-like_oxidored"/>
</dbReference>
<reference evidence="5" key="2">
    <citation type="journal article" date="2023" name="IMA Fungus">
        <title>Comparative genomic study of the Penicillium genus elucidates a diverse pangenome and 15 lateral gene transfer events.</title>
        <authorList>
            <person name="Petersen C."/>
            <person name="Sorensen T."/>
            <person name="Nielsen M.R."/>
            <person name="Sondergaard T.E."/>
            <person name="Sorensen J.L."/>
            <person name="Fitzpatrick D.A."/>
            <person name="Frisvad J.C."/>
            <person name="Nielsen K.L."/>
        </authorList>
    </citation>
    <scope>NUCLEOTIDE SEQUENCE</scope>
    <source>
        <strain evidence="5">IBT 17660</strain>
    </source>
</reference>
<dbReference type="GO" id="GO:0016491">
    <property type="term" value="F:oxidoreductase activity"/>
    <property type="evidence" value="ECO:0007669"/>
    <property type="project" value="UniProtKB-KW"/>
</dbReference>
<dbReference type="Gene3D" id="3.40.50.720">
    <property type="entry name" value="NAD(P)-binding Rossmann-like Domain"/>
    <property type="match status" value="1"/>
</dbReference>
<accession>A0A9W9X1C4</accession>
<dbReference type="Proteomes" id="UP001147760">
    <property type="component" value="Unassembled WGS sequence"/>
</dbReference>
<dbReference type="SUPFAM" id="SSF51735">
    <property type="entry name" value="NAD(P)-binding Rossmann-fold domains"/>
    <property type="match status" value="1"/>
</dbReference>
<keyword evidence="6" id="KW-1185">Reference proteome</keyword>
<protein>
    <recommendedName>
        <fullName evidence="4">NmrA-like domain-containing protein</fullName>
    </recommendedName>
</protein>
<dbReference type="PANTHER" id="PTHR42748:SF30">
    <property type="entry name" value="NMRA-LIKE DOMAIN-CONTAINING PROTEIN"/>
    <property type="match status" value="1"/>
</dbReference>
<evidence type="ECO:0000256" key="1">
    <source>
        <dbReference type="ARBA" id="ARBA00006328"/>
    </source>
</evidence>
<comment type="caution">
    <text evidence="5">The sequence shown here is derived from an EMBL/GenBank/DDBJ whole genome shotgun (WGS) entry which is preliminary data.</text>
</comment>
<dbReference type="InterPro" id="IPR008030">
    <property type="entry name" value="NmrA-like"/>
</dbReference>